<dbReference type="EMBL" id="JAUJYO010000022">
    <property type="protein sequence ID" value="KAK1282465.1"/>
    <property type="molecule type" value="Genomic_DNA"/>
</dbReference>
<reference evidence="2" key="2">
    <citation type="submission" date="2023-06" db="EMBL/GenBank/DDBJ databases">
        <authorList>
            <person name="Ma L."/>
            <person name="Liu K.-W."/>
            <person name="Li Z."/>
            <person name="Hsiao Y.-Y."/>
            <person name="Qi Y."/>
            <person name="Fu T."/>
            <person name="Tang G."/>
            <person name="Zhang D."/>
            <person name="Sun W.-H."/>
            <person name="Liu D.-K."/>
            <person name="Li Y."/>
            <person name="Chen G.-Z."/>
            <person name="Liu X.-D."/>
            <person name="Liao X.-Y."/>
            <person name="Jiang Y.-T."/>
            <person name="Yu X."/>
            <person name="Hao Y."/>
            <person name="Huang J."/>
            <person name="Zhao X.-W."/>
            <person name="Ke S."/>
            <person name="Chen Y.-Y."/>
            <person name="Wu W.-L."/>
            <person name="Hsu J.-L."/>
            <person name="Lin Y.-F."/>
            <person name="Huang M.-D."/>
            <person name="Li C.-Y."/>
            <person name="Huang L."/>
            <person name="Wang Z.-W."/>
            <person name="Zhao X."/>
            <person name="Zhong W.-Y."/>
            <person name="Peng D.-H."/>
            <person name="Ahmad S."/>
            <person name="Lan S."/>
            <person name="Zhang J.-S."/>
            <person name="Tsai W.-C."/>
            <person name="Van De Peer Y."/>
            <person name="Liu Z.-J."/>
        </authorList>
    </citation>
    <scope>NUCLEOTIDE SEQUENCE</scope>
    <source>
        <strain evidence="2">CP</strain>
        <tissue evidence="2">Leaves</tissue>
    </source>
</reference>
<name>A0AAV9C0T0_ACOCL</name>
<gene>
    <name evidence="2" type="ORF">QJS10_CPB22g00494</name>
</gene>
<protein>
    <submittedName>
        <fullName evidence="2">Uncharacterized protein</fullName>
    </submittedName>
</protein>
<accession>A0AAV9C0T0</accession>
<feature type="region of interest" description="Disordered" evidence="1">
    <location>
        <begin position="47"/>
        <end position="138"/>
    </location>
</feature>
<dbReference type="Proteomes" id="UP001180020">
    <property type="component" value="Unassembled WGS sequence"/>
</dbReference>
<keyword evidence="3" id="KW-1185">Reference proteome</keyword>
<feature type="compositionally biased region" description="Polar residues" evidence="1">
    <location>
        <begin position="1"/>
        <end position="24"/>
    </location>
</feature>
<evidence type="ECO:0000313" key="2">
    <source>
        <dbReference type="EMBL" id="KAK1282465.1"/>
    </source>
</evidence>
<comment type="caution">
    <text evidence="2">The sequence shown here is derived from an EMBL/GenBank/DDBJ whole genome shotgun (WGS) entry which is preliminary data.</text>
</comment>
<evidence type="ECO:0000256" key="1">
    <source>
        <dbReference type="SAM" id="MobiDB-lite"/>
    </source>
</evidence>
<evidence type="ECO:0000313" key="3">
    <source>
        <dbReference type="Proteomes" id="UP001180020"/>
    </source>
</evidence>
<organism evidence="2 3">
    <name type="scientific">Acorus calamus</name>
    <name type="common">Sweet flag</name>
    <dbReference type="NCBI Taxonomy" id="4465"/>
    <lineage>
        <taxon>Eukaryota</taxon>
        <taxon>Viridiplantae</taxon>
        <taxon>Streptophyta</taxon>
        <taxon>Embryophyta</taxon>
        <taxon>Tracheophyta</taxon>
        <taxon>Spermatophyta</taxon>
        <taxon>Magnoliopsida</taxon>
        <taxon>Liliopsida</taxon>
        <taxon>Acoraceae</taxon>
        <taxon>Acorus</taxon>
    </lineage>
</organism>
<feature type="compositionally biased region" description="Low complexity" evidence="1">
    <location>
        <begin position="104"/>
        <end position="121"/>
    </location>
</feature>
<dbReference type="AlphaFoldDB" id="A0AAV9C0T0"/>
<reference evidence="2" key="1">
    <citation type="journal article" date="2023" name="Nat. Commun.">
        <title>Diploid and tetraploid genomes of Acorus and the evolution of monocots.</title>
        <authorList>
            <person name="Ma L."/>
            <person name="Liu K.W."/>
            <person name="Li Z."/>
            <person name="Hsiao Y.Y."/>
            <person name="Qi Y."/>
            <person name="Fu T."/>
            <person name="Tang G.D."/>
            <person name="Zhang D."/>
            <person name="Sun W.H."/>
            <person name="Liu D.K."/>
            <person name="Li Y."/>
            <person name="Chen G.Z."/>
            <person name="Liu X.D."/>
            <person name="Liao X.Y."/>
            <person name="Jiang Y.T."/>
            <person name="Yu X."/>
            <person name="Hao Y."/>
            <person name="Huang J."/>
            <person name="Zhao X.W."/>
            <person name="Ke S."/>
            <person name="Chen Y.Y."/>
            <person name="Wu W.L."/>
            <person name="Hsu J.L."/>
            <person name="Lin Y.F."/>
            <person name="Huang M.D."/>
            <person name="Li C.Y."/>
            <person name="Huang L."/>
            <person name="Wang Z.W."/>
            <person name="Zhao X."/>
            <person name="Zhong W.Y."/>
            <person name="Peng D.H."/>
            <person name="Ahmad S."/>
            <person name="Lan S."/>
            <person name="Zhang J.S."/>
            <person name="Tsai W.C."/>
            <person name="Van de Peer Y."/>
            <person name="Liu Z.J."/>
        </authorList>
    </citation>
    <scope>NUCLEOTIDE SEQUENCE</scope>
    <source>
        <strain evidence="2">CP</strain>
    </source>
</reference>
<feature type="region of interest" description="Disordered" evidence="1">
    <location>
        <begin position="1"/>
        <end position="27"/>
    </location>
</feature>
<sequence>MKERGCTTSESPSQAKETNASRSVSLVHEVMPSASTFPVGFESSLHEMERIDSRKQPPVPSEPKKVQAVAPVSETFADNNPIHDVRRGTTDQQKAFTGMVVERSTSSLMNQSSASSQVSSSNPTKPVSRFKMQRANRG</sequence>
<proteinExistence type="predicted"/>